<accession>A0ABW1SE69</accession>
<keyword evidence="4" id="KW-1185">Reference proteome</keyword>
<name>A0ABW1SE69_9PROT</name>
<dbReference type="InterPro" id="IPR002563">
    <property type="entry name" value="Flavin_Rdtase-like_dom"/>
</dbReference>
<dbReference type="Proteomes" id="UP001596303">
    <property type="component" value="Unassembled WGS sequence"/>
</dbReference>
<comment type="caution">
    <text evidence="3">The sequence shown here is derived from an EMBL/GenBank/DDBJ whole genome shotgun (WGS) entry which is preliminary data.</text>
</comment>
<dbReference type="SUPFAM" id="SSF50475">
    <property type="entry name" value="FMN-binding split barrel"/>
    <property type="match status" value="1"/>
</dbReference>
<dbReference type="PANTHER" id="PTHR30466:SF1">
    <property type="entry name" value="FMN REDUCTASE (NADH) RUTF"/>
    <property type="match status" value="1"/>
</dbReference>
<keyword evidence="1 3" id="KW-0560">Oxidoreductase</keyword>
<dbReference type="Pfam" id="PF01613">
    <property type="entry name" value="Flavin_Reduct"/>
    <property type="match status" value="1"/>
</dbReference>
<evidence type="ECO:0000259" key="2">
    <source>
        <dbReference type="SMART" id="SM00903"/>
    </source>
</evidence>
<dbReference type="GO" id="GO:0016491">
    <property type="term" value="F:oxidoreductase activity"/>
    <property type="evidence" value="ECO:0007669"/>
    <property type="project" value="UniProtKB-KW"/>
</dbReference>
<dbReference type="EMBL" id="JBHSSW010000066">
    <property type="protein sequence ID" value="MFC6199613.1"/>
    <property type="molecule type" value="Genomic_DNA"/>
</dbReference>
<dbReference type="PANTHER" id="PTHR30466">
    <property type="entry name" value="FLAVIN REDUCTASE"/>
    <property type="match status" value="1"/>
</dbReference>
<reference evidence="4" key="1">
    <citation type="journal article" date="2019" name="Int. J. Syst. Evol. Microbiol.">
        <title>The Global Catalogue of Microorganisms (GCM) 10K type strain sequencing project: providing services to taxonomists for standard genome sequencing and annotation.</title>
        <authorList>
            <consortium name="The Broad Institute Genomics Platform"/>
            <consortium name="The Broad Institute Genome Sequencing Center for Infectious Disease"/>
            <person name="Wu L."/>
            <person name="Ma J."/>
        </authorList>
    </citation>
    <scope>NUCLEOTIDE SEQUENCE [LARGE SCALE GENOMIC DNA]</scope>
    <source>
        <strain evidence="4">CGMCC-1.15741</strain>
    </source>
</reference>
<dbReference type="SMART" id="SM00903">
    <property type="entry name" value="Flavin_Reduct"/>
    <property type="match status" value="1"/>
</dbReference>
<organism evidence="3 4">
    <name type="scientific">Ponticaulis profundi</name>
    <dbReference type="NCBI Taxonomy" id="2665222"/>
    <lineage>
        <taxon>Bacteria</taxon>
        <taxon>Pseudomonadati</taxon>
        <taxon>Pseudomonadota</taxon>
        <taxon>Alphaproteobacteria</taxon>
        <taxon>Hyphomonadales</taxon>
        <taxon>Hyphomonadaceae</taxon>
        <taxon>Ponticaulis</taxon>
    </lineage>
</organism>
<gene>
    <name evidence="3" type="ORF">ACFQDM_16145</name>
</gene>
<feature type="domain" description="Flavin reductase like" evidence="2">
    <location>
        <begin position="20"/>
        <end position="163"/>
    </location>
</feature>
<sequence length="169" mass="18234">MSTVKSDGSAFDVRGYRDALGCFGTGVCLITTRDEAGRARAITANSFSSVSLHPPIILWCIDVHSDRYDLFAGADHFGVSFLREHHGDVSTEFARNVDAELSGAELKVGQHGIPLYADALGYLECETGFRQKAGDHVVIFGNVIGFDAQAGNGLGFFKGDYTPLIEKKD</sequence>
<protein>
    <submittedName>
        <fullName evidence="3">Flavin reductase family protein</fullName>
        <ecNumber evidence="3">1.5.1.-</ecNumber>
    </submittedName>
</protein>
<evidence type="ECO:0000313" key="3">
    <source>
        <dbReference type="EMBL" id="MFC6199613.1"/>
    </source>
</evidence>
<evidence type="ECO:0000256" key="1">
    <source>
        <dbReference type="ARBA" id="ARBA00023002"/>
    </source>
</evidence>
<dbReference type="RefSeq" id="WP_377380805.1">
    <property type="nucleotide sequence ID" value="NZ_JBHSSW010000066.1"/>
</dbReference>
<evidence type="ECO:0000313" key="4">
    <source>
        <dbReference type="Proteomes" id="UP001596303"/>
    </source>
</evidence>
<dbReference type="Gene3D" id="2.30.110.10">
    <property type="entry name" value="Electron Transport, Fmn-binding Protein, Chain A"/>
    <property type="match status" value="1"/>
</dbReference>
<dbReference type="InterPro" id="IPR012349">
    <property type="entry name" value="Split_barrel_FMN-bd"/>
</dbReference>
<proteinExistence type="predicted"/>
<dbReference type="InterPro" id="IPR050268">
    <property type="entry name" value="NADH-dep_flavin_reductase"/>
</dbReference>
<dbReference type="EC" id="1.5.1.-" evidence="3"/>